<feature type="domain" description="CRIB" evidence="2">
    <location>
        <begin position="513"/>
        <end position="526"/>
    </location>
</feature>
<feature type="compositionally biased region" description="Polar residues" evidence="1">
    <location>
        <begin position="57"/>
        <end position="68"/>
    </location>
</feature>
<gene>
    <name evidence="3" type="ORF">BpHYR1_011289</name>
</gene>
<evidence type="ECO:0000313" key="3">
    <source>
        <dbReference type="EMBL" id="RNA14346.1"/>
    </source>
</evidence>
<dbReference type="OrthoDB" id="10021476at2759"/>
<dbReference type="AlphaFoldDB" id="A0A3M7QSH7"/>
<reference evidence="3 4" key="1">
    <citation type="journal article" date="2018" name="Sci. Rep.">
        <title>Genomic signatures of local adaptation to the degree of environmental predictability in rotifers.</title>
        <authorList>
            <person name="Franch-Gras L."/>
            <person name="Hahn C."/>
            <person name="Garcia-Roger E.M."/>
            <person name="Carmona M.J."/>
            <person name="Serra M."/>
            <person name="Gomez A."/>
        </authorList>
    </citation>
    <scope>NUCLEOTIDE SEQUENCE [LARGE SCALE GENOMIC DNA]</scope>
    <source>
        <strain evidence="3">HYR1</strain>
    </source>
</reference>
<sequence>MDHSFDKLKNSFDNILKELDDICQSIDNLNDFDQVVSKPPILDKCRTGEKYPKANSRPKNTEPNQNVFRKSRLPGDKNTTPLLSNTIGSAQECTAKLFMNEKNLLPMATKASTSQDQDFCHTESDCKKIEDVDFLEESERLKIASFYSSMNCLVHVSRCTAELYELKRQDEFDSLDTDPVKDYYLFLKNRQKLGDHHTDDESKSIVNFMYINSGVPVLIFNWGLPNYRLRKKDLRVVLAERSTAFCMYEFKFNCLTEFENSDFTSVFRLSQVEPMLAKGPATPINLNYQNEFFEKFFSVKIKPMFKEHFLKFSIRDHLDEFYAKIKNILLDKNNPSYRYTNLGSKSKVNSSTQLDEIGQKPRQSHYKSNHSLNSVTSVIDTYQTVFAKQIASIESPSLVMCHFSVEASVETKTKSGCLRTNSSFASLDAEKLNRSPRLEKQCSLSSNDVTPFKFDRSKYTLRRHNTNATCSAQAKPTLSKSVFNLDDLKFLDNGKNLFRSLLVKNRKLKKSDISEPVNFSHVSHLDKPVAIGKRYKVDY</sequence>
<protein>
    <recommendedName>
        <fullName evidence="2">CRIB domain-containing protein</fullName>
    </recommendedName>
</protein>
<proteinExistence type="predicted"/>
<evidence type="ECO:0000259" key="2">
    <source>
        <dbReference type="PROSITE" id="PS50108"/>
    </source>
</evidence>
<evidence type="ECO:0000256" key="1">
    <source>
        <dbReference type="SAM" id="MobiDB-lite"/>
    </source>
</evidence>
<keyword evidence="4" id="KW-1185">Reference proteome</keyword>
<dbReference type="InterPro" id="IPR000095">
    <property type="entry name" value="CRIB_dom"/>
</dbReference>
<dbReference type="PROSITE" id="PS50108">
    <property type="entry name" value="CRIB"/>
    <property type="match status" value="1"/>
</dbReference>
<accession>A0A3M7QSH7</accession>
<comment type="caution">
    <text evidence="3">The sequence shown here is derived from an EMBL/GenBank/DDBJ whole genome shotgun (WGS) entry which is preliminary data.</text>
</comment>
<evidence type="ECO:0000313" key="4">
    <source>
        <dbReference type="Proteomes" id="UP000276133"/>
    </source>
</evidence>
<organism evidence="3 4">
    <name type="scientific">Brachionus plicatilis</name>
    <name type="common">Marine rotifer</name>
    <name type="synonym">Brachionus muelleri</name>
    <dbReference type="NCBI Taxonomy" id="10195"/>
    <lineage>
        <taxon>Eukaryota</taxon>
        <taxon>Metazoa</taxon>
        <taxon>Spiralia</taxon>
        <taxon>Gnathifera</taxon>
        <taxon>Rotifera</taxon>
        <taxon>Eurotatoria</taxon>
        <taxon>Monogononta</taxon>
        <taxon>Pseudotrocha</taxon>
        <taxon>Ploima</taxon>
        <taxon>Brachionidae</taxon>
        <taxon>Brachionus</taxon>
    </lineage>
</organism>
<dbReference type="Proteomes" id="UP000276133">
    <property type="component" value="Unassembled WGS sequence"/>
</dbReference>
<name>A0A3M7QSH7_BRAPC</name>
<feature type="region of interest" description="Disordered" evidence="1">
    <location>
        <begin position="46"/>
        <end position="75"/>
    </location>
</feature>
<dbReference type="EMBL" id="REGN01005208">
    <property type="protein sequence ID" value="RNA14346.1"/>
    <property type="molecule type" value="Genomic_DNA"/>
</dbReference>